<protein>
    <submittedName>
        <fullName evidence="1">Uncharacterized protein</fullName>
    </submittedName>
</protein>
<accession>A0AAV4APK6</accession>
<evidence type="ECO:0000313" key="1">
    <source>
        <dbReference type="EMBL" id="GFO13106.1"/>
    </source>
</evidence>
<dbReference type="Proteomes" id="UP000735302">
    <property type="component" value="Unassembled WGS sequence"/>
</dbReference>
<dbReference type="EMBL" id="BLXT01004479">
    <property type="protein sequence ID" value="GFO13106.1"/>
    <property type="molecule type" value="Genomic_DNA"/>
</dbReference>
<gene>
    <name evidence="1" type="ORF">PoB_003961100</name>
</gene>
<organism evidence="1 2">
    <name type="scientific">Plakobranchus ocellatus</name>
    <dbReference type="NCBI Taxonomy" id="259542"/>
    <lineage>
        <taxon>Eukaryota</taxon>
        <taxon>Metazoa</taxon>
        <taxon>Spiralia</taxon>
        <taxon>Lophotrochozoa</taxon>
        <taxon>Mollusca</taxon>
        <taxon>Gastropoda</taxon>
        <taxon>Heterobranchia</taxon>
        <taxon>Euthyneura</taxon>
        <taxon>Panpulmonata</taxon>
        <taxon>Sacoglossa</taxon>
        <taxon>Placobranchoidea</taxon>
        <taxon>Plakobranchidae</taxon>
        <taxon>Plakobranchus</taxon>
    </lineage>
</organism>
<sequence>MSPLKYTLRKIAAGLHCMAISLISSRPWSALGLNNVLDIQQAKVSAGLGLCAQYPEAVVSAGFEPRTRYPAGRGQ</sequence>
<evidence type="ECO:0000313" key="2">
    <source>
        <dbReference type="Proteomes" id="UP000735302"/>
    </source>
</evidence>
<comment type="caution">
    <text evidence="1">The sequence shown here is derived from an EMBL/GenBank/DDBJ whole genome shotgun (WGS) entry which is preliminary data.</text>
</comment>
<reference evidence="1 2" key="1">
    <citation type="journal article" date="2021" name="Elife">
        <title>Chloroplast acquisition without the gene transfer in kleptoplastic sea slugs, Plakobranchus ocellatus.</title>
        <authorList>
            <person name="Maeda T."/>
            <person name="Takahashi S."/>
            <person name="Yoshida T."/>
            <person name="Shimamura S."/>
            <person name="Takaki Y."/>
            <person name="Nagai Y."/>
            <person name="Toyoda A."/>
            <person name="Suzuki Y."/>
            <person name="Arimoto A."/>
            <person name="Ishii H."/>
            <person name="Satoh N."/>
            <person name="Nishiyama T."/>
            <person name="Hasebe M."/>
            <person name="Maruyama T."/>
            <person name="Minagawa J."/>
            <person name="Obokata J."/>
            <person name="Shigenobu S."/>
        </authorList>
    </citation>
    <scope>NUCLEOTIDE SEQUENCE [LARGE SCALE GENOMIC DNA]</scope>
</reference>
<proteinExistence type="predicted"/>
<dbReference type="AlphaFoldDB" id="A0AAV4APK6"/>
<name>A0AAV4APK6_9GAST</name>
<keyword evidence="2" id="KW-1185">Reference proteome</keyword>